<reference evidence="2" key="2">
    <citation type="submission" date="2021-04" db="EMBL/GenBank/DDBJ databases">
        <authorList>
            <person name="Gilroy R."/>
        </authorList>
    </citation>
    <scope>NUCLEOTIDE SEQUENCE</scope>
    <source>
        <strain evidence="2">CHK183-1962</strain>
    </source>
</reference>
<dbReference type="Pfam" id="PF00534">
    <property type="entry name" value="Glycos_transf_1"/>
    <property type="match status" value="1"/>
</dbReference>
<gene>
    <name evidence="2" type="ORF">H9734_03330</name>
</gene>
<dbReference type="PANTHER" id="PTHR45947:SF3">
    <property type="entry name" value="SULFOQUINOVOSYL TRANSFERASE SQD2"/>
    <property type="match status" value="1"/>
</dbReference>
<dbReference type="Gene3D" id="3.40.50.2000">
    <property type="entry name" value="Glycogen Phosphorylase B"/>
    <property type="match status" value="2"/>
</dbReference>
<dbReference type="EMBL" id="DXEK01000054">
    <property type="protein sequence ID" value="HIX76614.1"/>
    <property type="molecule type" value="Genomic_DNA"/>
</dbReference>
<dbReference type="InterPro" id="IPR001296">
    <property type="entry name" value="Glyco_trans_1"/>
</dbReference>
<dbReference type="GO" id="GO:0016757">
    <property type="term" value="F:glycosyltransferase activity"/>
    <property type="evidence" value="ECO:0007669"/>
    <property type="project" value="UniProtKB-KW"/>
</dbReference>
<dbReference type="Proteomes" id="UP000886890">
    <property type="component" value="Unassembled WGS sequence"/>
</dbReference>
<feature type="domain" description="Glycosyl transferase family 1" evidence="1">
    <location>
        <begin position="168"/>
        <end position="284"/>
    </location>
</feature>
<evidence type="ECO:0000259" key="1">
    <source>
        <dbReference type="Pfam" id="PF00534"/>
    </source>
</evidence>
<dbReference type="EC" id="2.4.-.-" evidence="2"/>
<dbReference type="InterPro" id="IPR050194">
    <property type="entry name" value="Glycosyltransferase_grp1"/>
</dbReference>
<evidence type="ECO:0000313" key="3">
    <source>
        <dbReference type="Proteomes" id="UP000886890"/>
    </source>
</evidence>
<dbReference type="SUPFAM" id="SSF53756">
    <property type="entry name" value="UDP-Glycosyltransferase/glycogen phosphorylase"/>
    <property type="match status" value="1"/>
</dbReference>
<reference evidence="2" key="1">
    <citation type="journal article" date="2021" name="PeerJ">
        <title>Extensive microbial diversity within the chicken gut microbiome revealed by metagenomics and culture.</title>
        <authorList>
            <person name="Gilroy R."/>
            <person name="Ravi A."/>
            <person name="Getino M."/>
            <person name="Pursley I."/>
            <person name="Horton D.L."/>
            <person name="Alikhan N.F."/>
            <person name="Baker D."/>
            <person name="Gharbi K."/>
            <person name="Hall N."/>
            <person name="Watson M."/>
            <person name="Adriaenssens E.M."/>
            <person name="Foster-Nyarko E."/>
            <person name="Jarju S."/>
            <person name="Secka A."/>
            <person name="Antonio M."/>
            <person name="Oren A."/>
            <person name="Chaudhuri R.R."/>
            <person name="La Ragione R."/>
            <person name="Hildebrand F."/>
            <person name="Pallen M.J."/>
        </authorList>
    </citation>
    <scope>NUCLEOTIDE SEQUENCE</scope>
    <source>
        <strain evidence="2">CHK183-1962</strain>
    </source>
</reference>
<accession>A0A9D1XBT8</accession>
<sequence>MNMYRNIDRKKVQFDFLTPFTCDNKKLKEEVERLGGRIYHYDHVFGEKNNKVFKKCVSDFLRGHHYDTVHFHSGSTYALMEGSKIAHDMGVKNIIVHSHCGGFADLKYHIIKALSVPYLMKYPTDYFACSHLAAKWKFPAQIIRKKRYKVIKNAIDTERFCYLPEVREKYRKQFCVEDRLVVGHIGRFEVQKNHKFILEVFQQLHRKNPKSDLFLIGEGELRKECEQLTEKLGIQDSVHFLGLRSDIPELLNMMDLFLMPSFFEGLPVVGVEAQATGLPVYLSDSIAKELPVKDLAFYLSLKDSAEQWAECILQKQTTVVRRNTTQEISEQGYEIKAAARQFENYYLFMNGRTRT</sequence>
<keyword evidence="2" id="KW-0808">Transferase</keyword>
<dbReference type="PANTHER" id="PTHR45947">
    <property type="entry name" value="SULFOQUINOVOSYL TRANSFERASE SQD2"/>
    <property type="match status" value="1"/>
</dbReference>
<evidence type="ECO:0000313" key="2">
    <source>
        <dbReference type="EMBL" id="HIX76614.1"/>
    </source>
</evidence>
<comment type="caution">
    <text evidence="2">The sequence shown here is derived from an EMBL/GenBank/DDBJ whole genome shotgun (WGS) entry which is preliminary data.</text>
</comment>
<proteinExistence type="predicted"/>
<protein>
    <submittedName>
        <fullName evidence="2">Glycosyltransferase</fullName>
        <ecNumber evidence="2">2.4.-.-</ecNumber>
    </submittedName>
</protein>
<dbReference type="AlphaFoldDB" id="A0A9D1XBT8"/>
<organism evidence="2 3">
    <name type="scientific">Candidatus Fusicatenibacter merdavium</name>
    <dbReference type="NCBI Taxonomy" id="2838600"/>
    <lineage>
        <taxon>Bacteria</taxon>
        <taxon>Bacillati</taxon>
        <taxon>Bacillota</taxon>
        <taxon>Clostridia</taxon>
        <taxon>Lachnospirales</taxon>
        <taxon>Lachnospiraceae</taxon>
        <taxon>Fusicatenibacter</taxon>
    </lineage>
</organism>
<keyword evidence="2" id="KW-0328">Glycosyltransferase</keyword>
<name>A0A9D1XBT8_9FIRM</name>